<dbReference type="Proteomes" id="UP001597061">
    <property type="component" value="Unassembled WGS sequence"/>
</dbReference>
<name>A0ABW3JKY3_9FLAO</name>
<evidence type="ECO:0008006" key="3">
    <source>
        <dbReference type="Google" id="ProtNLM"/>
    </source>
</evidence>
<proteinExistence type="predicted"/>
<keyword evidence="2" id="KW-1185">Reference proteome</keyword>
<accession>A0ABW3JKY3</accession>
<dbReference type="RefSeq" id="WP_379926390.1">
    <property type="nucleotide sequence ID" value="NZ_JBHTJI010000012.1"/>
</dbReference>
<dbReference type="EMBL" id="JBHTJI010000012">
    <property type="protein sequence ID" value="MFD0990746.1"/>
    <property type="molecule type" value="Genomic_DNA"/>
</dbReference>
<gene>
    <name evidence="1" type="ORF">ACFQ1R_11610</name>
</gene>
<sequence>MEELINDLKKLFQEAKERSEFDFVLTLLNYRGMGTHKLMTNLYEWFEAIEFYQNLYNNHNGKEKTRIGALIYSTFFENSDFYNIIGSLCNVQLGYKPSSYLFWKTNKYERLLGIGEKQEALFELLDDASKHHIIDFFKENHIKEIRNTFFHSAYALSEEEYILHDSKPIVIESLGVSSFNVSEFFYPKVDNVLTFFESFKTLYLDAFSSYTEDKVVNGTFPNPCEITILGGDNGLKGFRIKNSVQFYGKWHDSGIWYNGQYDMYEGHNINFNMPNIETVEMREQLTRYENKEDINQSDVEFHELVNNISDRKEPSEIARATNLLLKFGGLRQQKMDKEENPFKKRSFPKYIIPFYEKAIEIGNGLFDPKPIQDQIDRLNEQK</sequence>
<comment type="caution">
    <text evidence="1">The sequence shown here is derived from an EMBL/GenBank/DDBJ whole genome shotgun (WGS) entry which is preliminary data.</text>
</comment>
<reference evidence="2" key="1">
    <citation type="journal article" date="2019" name="Int. J. Syst. Evol. Microbiol.">
        <title>The Global Catalogue of Microorganisms (GCM) 10K type strain sequencing project: providing services to taxonomists for standard genome sequencing and annotation.</title>
        <authorList>
            <consortium name="The Broad Institute Genomics Platform"/>
            <consortium name="The Broad Institute Genome Sequencing Center for Infectious Disease"/>
            <person name="Wu L."/>
            <person name="Ma J."/>
        </authorList>
    </citation>
    <scope>NUCLEOTIDE SEQUENCE [LARGE SCALE GENOMIC DNA]</scope>
    <source>
        <strain evidence="2">CCUG 62414</strain>
    </source>
</reference>
<organism evidence="1 2">
    <name type="scientific">Mariniflexile jejuense</name>
    <dbReference type="NCBI Taxonomy" id="1173582"/>
    <lineage>
        <taxon>Bacteria</taxon>
        <taxon>Pseudomonadati</taxon>
        <taxon>Bacteroidota</taxon>
        <taxon>Flavobacteriia</taxon>
        <taxon>Flavobacteriales</taxon>
        <taxon>Flavobacteriaceae</taxon>
        <taxon>Mariniflexile</taxon>
    </lineage>
</organism>
<protein>
    <recommendedName>
        <fullName evidence="3">Immunity protein 49 of polymorphic toxin system</fullName>
    </recommendedName>
</protein>
<evidence type="ECO:0000313" key="2">
    <source>
        <dbReference type="Proteomes" id="UP001597061"/>
    </source>
</evidence>
<evidence type="ECO:0000313" key="1">
    <source>
        <dbReference type="EMBL" id="MFD0990746.1"/>
    </source>
</evidence>